<reference evidence="2" key="2">
    <citation type="journal article" date="2022" name="Microbiol. Resour. Announc.">
        <title>Metagenome Sequencing to Explore Phylogenomics of Terrestrial Cyanobacteria.</title>
        <authorList>
            <person name="Ward R.D."/>
            <person name="Stajich J.E."/>
            <person name="Johansen J.R."/>
            <person name="Huntemann M."/>
            <person name="Clum A."/>
            <person name="Foster B."/>
            <person name="Foster B."/>
            <person name="Roux S."/>
            <person name="Palaniappan K."/>
            <person name="Varghese N."/>
            <person name="Mukherjee S."/>
            <person name="Reddy T.B.K."/>
            <person name="Daum C."/>
            <person name="Copeland A."/>
            <person name="Chen I.A."/>
            <person name="Ivanova N.N."/>
            <person name="Kyrpides N.C."/>
            <person name="Shapiro N."/>
            <person name="Eloe-Fadrosh E.A."/>
            <person name="Pietrasiak N."/>
        </authorList>
    </citation>
    <scope>NUCLEOTIDE SEQUENCE</scope>
    <source>
        <strain evidence="2">UHER 2000/2452</strain>
    </source>
</reference>
<dbReference type="Proteomes" id="UP000757435">
    <property type="component" value="Unassembled WGS sequence"/>
</dbReference>
<protein>
    <submittedName>
        <fullName evidence="2">Uncharacterized protein</fullName>
    </submittedName>
</protein>
<reference evidence="2" key="1">
    <citation type="submission" date="2021-05" db="EMBL/GenBank/DDBJ databases">
        <authorList>
            <person name="Pietrasiak N."/>
            <person name="Ward R."/>
            <person name="Stajich J.E."/>
            <person name="Kurbessoian T."/>
        </authorList>
    </citation>
    <scope>NUCLEOTIDE SEQUENCE</scope>
    <source>
        <strain evidence="2">UHER 2000/2452</strain>
    </source>
</reference>
<dbReference type="AlphaFoldDB" id="A0A951UPX8"/>
<organism evidence="2 3">
    <name type="scientific">Drouetiella hepatica Uher 2000/2452</name>
    <dbReference type="NCBI Taxonomy" id="904376"/>
    <lineage>
        <taxon>Bacteria</taxon>
        <taxon>Bacillati</taxon>
        <taxon>Cyanobacteriota</taxon>
        <taxon>Cyanophyceae</taxon>
        <taxon>Oculatellales</taxon>
        <taxon>Oculatellaceae</taxon>
        <taxon>Drouetiella</taxon>
    </lineage>
</organism>
<feature type="compositionally biased region" description="Polar residues" evidence="1">
    <location>
        <begin position="96"/>
        <end position="108"/>
    </location>
</feature>
<proteinExistence type="predicted"/>
<evidence type="ECO:0000313" key="2">
    <source>
        <dbReference type="EMBL" id="MBW4660233.1"/>
    </source>
</evidence>
<dbReference type="EMBL" id="JAHHHD010000019">
    <property type="protein sequence ID" value="MBW4660233.1"/>
    <property type="molecule type" value="Genomic_DNA"/>
</dbReference>
<name>A0A951UPX8_9CYAN</name>
<evidence type="ECO:0000256" key="1">
    <source>
        <dbReference type="SAM" id="MobiDB-lite"/>
    </source>
</evidence>
<gene>
    <name evidence="2" type="ORF">KME15_16280</name>
</gene>
<accession>A0A951UPX8</accession>
<comment type="caution">
    <text evidence="2">The sequence shown here is derived from an EMBL/GenBank/DDBJ whole genome shotgun (WGS) entry which is preliminary data.</text>
</comment>
<sequence length="128" mass="14046">MQNSIFDLSQDEIEAFSEPIALKPLLSFKAIAHSDLNCWTTEAAKICSLKELQTLYRIIGIPRSGNLNKVLFRPVIGRIGGDALSAQTVRPKPRQGSHSPAGSVLGSSLQRRRAKDILQDCGYLCSIH</sequence>
<feature type="region of interest" description="Disordered" evidence="1">
    <location>
        <begin position="88"/>
        <end position="108"/>
    </location>
</feature>
<evidence type="ECO:0000313" key="3">
    <source>
        <dbReference type="Proteomes" id="UP000757435"/>
    </source>
</evidence>